<evidence type="ECO:0000313" key="2">
    <source>
        <dbReference type="Proteomes" id="UP000235659"/>
    </source>
</evidence>
<feature type="non-terminal residue" evidence="1">
    <location>
        <position position="72"/>
    </location>
</feature>
<organism evidence="1 2">
    <name type="scientific">Paraburkholderia rhynchosiae</name>
    <dbReference type="NCBI Taxonomy" id="487049"/>
    <lineage>
        <taxon>Bacteria</taxon>
        <taxon>Pseudomonadati</taxon>
        <taxon>Pseudomonadota</taxon>
        <taxon>Betaproteobacteria</taxon>
        <taxon>Burkholderiales</taxon>
        <taxon>Burkholderiaceae</taxon>
        <taxon>Paraburkholderia</taxon>
    </lineage>
</organism>
<reference evidence="1 2" key="1">
    <citation type="submission" date="2018-01" db="EMBL/GenBank/DDBJ databases">
        <title>Whole genome analyses suggest that Burkholderia sensu lato contains two further novel genera in the rhizoxinica-symbiotica group Mycetohabitans gen. nov., and Trinickia gen. nov.: implications for the evolution of diazotrophy and nodulation in the Burkholderiaceae.</title>
        <authorList>
            <person name="Estrada-de los Santos P."/>
            <person name="Palmer M."/>
            <person name="Chavez-Ramirez B."/>
            <person name="Beukes C."/>
            <person name="Steenkamp E.T."/>
            <person name="Hirsch A.M."/>
            <person name="Manyaka P."/>
            <person name="Maluk M."/>
            <person name="Lafos M."/>
            <person name="Crook M."/>
            <person name="Gross E."/>
            <person name="Simon M.F."/>
            <person name="Bueno dos Reis Junior F."/>
            <person name="Poole P.S."/>
            <person name="Venter S.N."/>
            <person name="James E.K."/>
        </authorList>
    </citation>
    <scope>NUCLEOTIDE SEQUENCE [LARGE SCALE GENOMIC DNA]</scope>
    <source>
        <strain evidence="1 2">WSM 3937</strain>
    </source>
</reference>
<comment type="caution">
    <text evidence="1">The sequence shown here is derived from an EMBL/GenBank/DDBJ whole genome shotgun (WGS) entry which is preliminary data.</text>
</comment>
<sequence>MRLLQWSGGAAPFQKTTDDFVPDNPVEESIAFAMSDGVSAAFPLHDNRRAPCKSYLLASGARRLPRESPFKR</sequence>
<dbReference type="RefSeq" id="WP_208638664.1">
    <property type="nucleotide sequence ID" value="NZ_PNXY01000048.1"/>
</dbReference>
<keyword evidence="2" id="KW-1185">Reference proteome</keyword>
<accession>A0ABX4UV09</accession>
<protein>
    <submittedName>
        <fullName evidence="1">Uncharacterized protein</fullName>
    </submittedName>
</protein>
<name>A0ABX4UV09_9BURK</name>
<dbReference type="Proteomes" id="UP000235659">
    <property type="component" value="Unassembled WGS sequence"/>
</dbReference>
<dbReference type="EMBL" id="PNXY01000048">
    <property type="protein sequence ID" value="PMS21489.1"/>
    <property type="molecule type" value="Genomic_DNA"/>
</dbReference>
<evidence type="ECO:0000313" key="1">
    <source>
        <dbReference type="EMBL" id="PMS21489.1"/>
    </source>
</evidence>
<proteinExistence type="predicted"/>
<gene>
    <name evidence="1" type="ORF">C0Z16_33760</name>
</gene>